<dbReference type="EMBL" id="JYDJ01001936">
    <property type="protein sequence ID" value="KRX31185.1"/>
    <property type="molecule type" value="Genomic_DNA"/>
</dbReference>
<name>A0A0V0SWT6_9BILA</name>
<accession>A0A0V0SWT6</accession>
<evidence type="ECO:0000313" key="2">
    <source>
        <dbReference type="Proteomes" id="UP000055048"/>
    </source>
</evidence>
<sequence length="37" mass="4157">MRRCVLANSFLSSLFSATRAISEFYANRGGLKIDFVD</sequence>
<evidence type="ECO:0000313" key="1">
    <source>
        <dbReference type="EMBL" id="KRX31185.1"/>
    </source>
</evidence>
<dbReference type="Proteomes" id="UP000055048">
    <property type="component" value="Unassembled WGS sequence"/>
</dbReference>
<gene>
    <name evidence="1" type="ORF">T05_13248</name>
</gene>
<protein>
    <submittedName>
        <fullName evidence="1">Uncharacterized protein</fullName>
    </submittedName>
</protein>
<reference evidence="1 2" key="1">
    <citation type="submission" date="2015-01" db="EMBL/GenBank/DDBJ databases">
        <title>Evolution of Trichinella species and genotypes.</title>
        <authorList>
            <person name="Korhonen P.K."/>
            <person name="Edoardo P."/>
            <person name="Giuseppe L.R."/>
            <person name="Gasser R.B."/>
        </authorList>
    </citation>
    <scope>NUCLEOTIDE SEQUENCE [LARGE SCALE GENOMIC DNA]</scope>
    <source>
        <strain evidence="1">ISS417</strain>
    </source>
</reference>
<comment type="caution">
    <text evidence="1">The sequence shown here is derived from an EMBL/GenBank/DDBJ whole genome shotgun (WGS) entry which is preliminary data.</text>
</comment>
<proteinExistence type="predicted"/>
<keyword evidence="2" id="KW-1185">Reference proteome</keyword>
<organism evidence="1 2">
    <name type="scientific">Trichinella murrelli</name>
    <dbReference type="NCBI Taxonomy" id="144512"/>
    <lineage>
        <taxon>Eukaryota</taxon>
        <taxon>Metazoa</taxon>
        <taxon>Ecdysozoa</taxon>
        <taxon>Nematoda</taxon>
        <taxon>Enoplea</taxon>
        <taxon>Dorylaimia</taxon>
        <taxon>Trichinellida</taxon>
        <taxon>Trichinellidae</taxon>
        <taxon>Trichinella</taxon>
    </lineage>
</organism>
<dbReference type="AlphaFoldDB" id="A0A0V0SWT6"/>